<feature type="transmembrane region" description="Helical" evidence="2">
    <location>
        <begin position="225"/>
        <end position="246"/>
    </location>
</feature>
<dbReference type="KEGG" id="aji:C0Z10_12440"/>
<feature type="compositionally biased region" description="Basic and acidic residues" evidence="1">
    <location>
        <begin position="378"/>
        <end position="397"/>
    </location>
</feature>
<evidence type="ECO:0000313" key="3">
    <source>
        <dbReference type="EMBL" id="AZZ40413.1"/>
    </source>
</evidence>
<name>A0A3Q9UFM9_9ACTN</name>
<reference evidence="4" key="1">
    <citation type="submission" date="2017-12" db="EMBL/GenBank/DDBJ databases">
        <title>Whole genome sequencing of Acidipropionibacterium jensenii strains JS279 and JS280.</title>
        <authorList>
            <person name="Deptula P."/>
            <person name="Laine P."/>
            <person name="Smolander O.-P."/>
            <person name="Paulin L."/>
            <person name="Auvinen P."/>
            <person name="Varmanen P."/>
        </authorList>
    </citation>
    <scope>NUCLEOTIDE SEQUENCE [LARGE SCALE GENOMIC DNA]</scope>
    <source>
        <strain evidence="4">JS280</strain>
    </source>
</reference>
<evidence type="ECO:0000313" key="4">
    <source>
        <dbReference type="Proteomes" id="UP000285875"/>
    </source>
</evidence>
<evidence type="ECO:0000256" key="2">
    <source>
        <dbReference type="SAM" id="Phobius"/>
    </source>
</evidence>
<dbReference type="AlphaFoldDB" id="A0A3Q9UFM9"/>
<feature type="compositionally biased region" description="Low complexity" evidence="1">
    <location>
        <begin position="353"/>
        <end position="362"/>
    </location>
</feature>
<dbReference type="EMBL" id="CP025570">
    <property type="protein sequence ID" value="AZZ40413.1"/>
    <property type="molecule type" value="Genomic_DNA"/>
</dbReference>
<feature type="region of interest" description="Disordered" evidence="1">
    <location>
        <begin position="317"/>
        <end position="397"/>
    </location>
</feature>
<gene>
    <name evidence="3" type="ORF">C0Z10_12440</name>
</gene>
<feature type="transmembrane region" description="Helical" evidence="2">
    <location>
        <begin position="134"/>
        <end position="151"/>
    </location>
</feature>
<feature type="transmembrane region" description="Helical" evidence="2">
    <location>
        <begin position="196"/>
        <end position="216"/>
    </location>
</feature>
<feature type="transmembrane region" description="Helical" evidence="2">
    <location>
        <begin position="171"/>
        <end position="190"/>
    </location>
</feature>
<keyword evidence="2" id="KW-1133">Transmembrane helix</keyword>
<feature type="compositionally biased region" description="Low complexity" evidence="1">
    <location>
        <begin position="318"/>
        <end position="346"/>
    </location>
</feature>
<feature type="transmembrane region" description="Helical" evidence="2">
    <location>
        <begin position="285"/>
        <end position="302"/>
    </location>
</feature>
<organism evidence="3 4">
    <name type="scientific">Acidipropionibacterium jensenii</name>
    <dbReference type="NCBI Taxonomy" id="1749"/>
    <lineage>
        <taxon>Bacteria</taxon>
        <taxon>Bacillati</taxon>
        <taxon>Actinomycetota</taxon>
        <taxon>Actinomycetes</taxon>
        <taxon>Propionibacteriales</taxon>
        <taxon>Propionibacteriaceae</taxon>
        <taxon>Acidipropionibacterium</taxon>
    </lineage>
</organism>
<keyword evidence="2" id="KW-0472">Membrane</keyword>
<accession>A0A3Q9UFM9</accession>
<evidence type="ECO:0000256" key="1">
    <source>
        <dbReference type="SAM" id="MobiDB-lite"/>
    </source>
</evidence>
<evidence type="ECO:0008006" key="5">
    <source>
        <dbReference type="Google" id="ProtNLM"/>
    </source>
</evidence>
<proteinExistence type="predicted"/>
<protein>
    <recommendedName>
        <fullName evidence="5">DUF3533 domain-containing protein</fullName>
    </recommendedName>
</protein>
<keyword evidence="2" id="KW-0812">Transmembrane</keyword>
<sequence>MVALIVTIIGPVFVASYSLAMGDPSPRNVPIGVVGSSMDATAISHTLDDTGSELFEVGEYPSLPAAQKALERQQIYAIIDSSVTPATVWISTASGASVGQLLTQHRQALSAVVGTDLKFVDAHPLAPHDPNGLVLFYLALGGTILGFVGAIQTRVNAKDMSLVADFGWDIARSLGVALTMTLVIGPVLGLEALPVLPVWLILAVTMFIAGSVYSFWRVTIGGKWALLPTWITFVIIANPSSGGAVAPELLPAFYEFMGRWLPTGATVRAMRDVTYFPDAVHAEPFVVLGIWAVASSILFAVARVRRYGWGSVPDEVPRPSAAVSTVPSSTVPSSTVPTSPVPTASKPTPPVTPSTVSGSSLPAGSEPSPAALDGTPPDQHHDDQDEHDCGGRDVEGT</sequence>
<dbReference type="Proteomes" id="UP000285875">
    <property type="component" value="Chromosome"/>
</dbReference>